<reference evidence="2" key="1">
    <citation type="submission" date="2022-03" db="EMBL/GenBank/DDBJ databases">
        <authorList>
            <person name="Martin C."/>
        </authorList>
    </citation>
    <scope>NUCLEOTIDE SEQUENCE</scope>
</reference>
<feature type="non-terminal residue" evidence="2">
    <location>
        <position position="225"/>
    </location>
</feature>
<keyword evidence="3" id="KW-1185">Reference proteome</keyword>
<feature type="compositionally biased region" description="Polar residues" evidence="1">
    <location>
        <begin position="39"/>
        <end position="87"/>
    </location>
</feature>
<dbReference type="AlphaFoldDB" id="A0A8S4NUW6"/>
<evidence type="ECO:0000256" key="1">
    <source>
        <dbReference type="SAM" id="MobiDB-lite"/>
    </source>
</evidence>
<evidence type="ECO:0000313" key="3">
    <source>
        <dbReference type="Proteomes" id="UP000749559"/>
    </source>
</evidence>
<sequence length="225" mass="24801">MASDERNDSRNDRDVRPILADEQPHGPIQCPGPPEIIKNTVSSWPESPNSTSFEPIRNASSICQSPPQEHSITDIRPNQASPHSTTIDYGHLASFTNPSSQIPAALFQTPQKPPDHISGYSPHDSQGSFSGIRLGEPNQRMMQGDFNGNPSYQCPGGNIGWAQPQPPPGFHGPMQPIQTFPAAQALPTSSSQPDMIQEMMELMKSQAERQKEQDEKQQELLKQIE</sequence>
<evidence type="ECO:0000313" key="2">
    <source>
        <dbReference type="EMBL" id="CAH1784864.1"/>
    </source>
</evidence>
<gene>
    <name evidence="2" type="ORF">OFUS_LOCUS10991</name>
</gene>
<accession>A0A8S4NUW6</accession>
<feature type="compositionally biased region" description="Basic and acidic residues" evidence="1">
    <location>
        <begin position="206"/>
        <end position="225"/>
    </location>
</feature>
<comment type="caution">
    <text evidence="2">The sequence shown here is derived from an EMBL/GenBank/DDBJ whole genome shotgun (WGS) entry which is preliminary data.</text>
</comment>
<feature type="region of interest" description="Disordered" evidence="1">
    <location>
        <begin position="204"/>
        <end position="225"/>
    </location>
</feature>
<protein>
    <submittedName>
        <fullName evidence="2">Uncharacterized protein</fullName>
    </submittedName>
</protein>
<organism evidence="2 3">
    <name type="scientific">Owenia fusiformis</name>
    <name type="common">Polychaete worm</name>
    <dbReference type="NCBI Taxonomy" id="6347"/>
    <lineage>
        <taxon>Eukaryota</taxon>
        <taxon>Metazoa</taxon>
        <taxon>Spiralia</taxon>
        <taxon>Lophotrochozoa</taxon>
        <taxon>Annelida</taxon>
        <taxon>Polychaeta</taxon>
        <taxon>Sedentaria</taxon>
        <taxon>Canalipalpata</taxon>
        <taxon>Sabellida</taxon>
        <taxon>Oweniida</taxon>
        <taxon>Oweniidae</taxon>
        <taxon>Owenia</taxon>
    </lineage>
</organism>
<dbReference type="EMBL" id="CAIIXF020000005">
    <property type="protein sequence ID" value="CAH1784864.1"/>
    <property type="molecule type" value="Genomic_DNA"/>
</dbReference>
<feature type="region of interest" description="Disordered" evidence="1">
    <location>
        <begin position="1"/>
        <end position="176"/>
    </location>
</feature>
<dbReference type="Proteomes" id="UP000749559">
    <property type="component" value="Unassembled WGS sequence"/>
</dbReference>
<name>A0A8S4NUW6_OWEFU</name>
<proteinExistence type="predicted"/>
<feature type="compositionally biased region" description="Basic and acidic residues" evidence="1">
    <location>
        <begin position="1"/>
        <end position="16"/>
    </location>
</feature>